<evidence type="ECO:0000313" key="15">
    <source>
        <dbReference type="EMBL" id="MCW7554614.1"/>
    </source>
</evidence>
<dbReference type="PANTHER" id="PTHR46969">
    <property type="entry name" value="BIFUNCTIONAL PROTEIN HLDE"/>
    <property type="match status" value="1"/>
</dbReference>
<evidence type="ECO:0000259" key="14">
    <source>
        <dbReference type="Pfam" id="PF01467"/>
    </source>
</evidence>
<keyword evidence="5 12" id="KW-0548">Nucleotidyltransferase</keyword>
<proteinExistence type="inferred from homology"/>
<dbReference type="NCBIfam" id="NF008454">
    <property type="entry name" value="PRK11316.1"/>
    <property type="match status" value="1"/>
</dbReference>
<keyword evidence="16" id="KW-1185">Reference proteome</keyword>
<keyword evidence="4 12" id="KW-0808">Transferase</keyword>
<feature type="domain" description="Cytidyltransferase-like" evidence="14">
    <location>
        <begin position="344"/>
        <end position="469"/>
    </location>
</feature>
<comment type="pathway">
    <text evidence="12">Nucleotide-sugar biosynthesis; ADP-L-glycero-beta-D-manno-heptose biosynthesis; ADP-L-glycero-beta-D-manno-heptose from D-glycero-beta-D-manno-heptose 7-phosphate: step 1/4.</text>
</comment>
<keyword evidence="7 12" id="KW-0418">Kinase</keyword>
<comment type="pathway">
    <text evidence="3">Bacterial outer membrane biogenesis; LPS core biosynthesis.</text>
</comment>
<comment type="pathway">
    <text evidence="12">Nucleotide-sugar biosynthesis; ADP-L-glycero-beta-D-manno-heptose biosynthesis; ADP-L-glycero-beta-D-manno-heptose from D-glycero-beta-D-manno-heptose 7-phosphate: step 3/4.</text>
</comment>
<comment type="function">
    <text evidence="1 12">Catalyzes the phosphorylation of D-glycero-D-manno-heptose 7-phosphate at the C-1 position to selectively form D-glycero-beta-D-manno-heptose-1,7-bisphosphate.</text>
</comment>
<evidence type="ECO:0000256" key="3">
    <source>
        <dbReference type="ARBA" id="ARBA00004713"/>
    </source>
</evidence>
<feature type="region of interest" description="Ribokinase" evidence="12">
    <location>
        <begin position="1"/>
        <end position="318"/>
    </location>
</feature>
<evidence type="ECO:0000256" key="6">
    <source>
        <dbReference type="ARBA" id="ARBA00022741"/>
    </source>
</evidence>
<name>A0ABT3MZ13_9GAMM</name>
<evidence type="ECO:0000259" key="13">
    <source>
        <dbReference type="Pfam" id="PF00294"/>
    </source>
</evidence>
<keyword evidence="10 12" id="KW-0119">Carbohydrate metabolism</keyword>
<comment type="similarity">
    <text evidence="12">In the C-terminal section; belongs to the cytidylyltransferase family.</text>
</comment>
<evidence type="ECO:0000256" key="7">
    <source>
        <dbReference type="ARBA" id="ARBA00022777"/>
    </source>
</evidence>
<dbReference type="HAMAP" id="MF_01603">
    <property type="entry name" value="HldE"/>
    <property type="match status" value="1"/>
</dbReference>
<dbReference type="InterPro" id="IPR029056">
    <property type="entry name" value="Ribokinase-like"/>
</dbReference>
<evidence type="ECO:0000256" key="12">
    <source>
        <dbReference type="HAMAP-Rule" id="MF_01603"/>
    </source>
</evidence>
<comment type="subunit">
    <text evidence="12">Homodimer.</text>
</comment>
<dbReference type="InterPro" id="IPR014729">
    <property type="entry name" value="Rossmann-like_a/b/a_fold"/>
</dbReference>
<feature type="binding site" evidence="12">
    <location>
        <begin position="195"/>
        <end position="198"/>
    </location>
    <ligand>
        <name>ATP</name>
        <dbReference type="ChEBI" id="CHEBI:30616"/>
    </ligand>
</feature>
<dbReference type="PANTHER" id="PTHR46969:SF1">
    <property type="entry name" value="BIFUNCTIONAL PROTEIN HLDE"/>
    <property type="match status" value="1"/>
</dbReference>
<protein>
    <recommendedName>
        <fullName evidence="12">Bifunctional protein HldE</fullName>
    </recommendedName>
    <domain>
        <recommendedName>
            <fullName evidence="12">D-beta-D-heptose 7-phosphate kinase</fullName>
            <ecNumber evidence="12">2.7.1.167</ecNumber>
        </recommendedName>
        <alternativeName>
            <fullName evidence="12">D-beta-D-heptose 7-phosphotransferase</fullName>
        </alternativeName>
        <alternativeName>
            <fullName evidence="12">D-glycero-beta-D-manno-heptose-7-phosphate kinase</fullName>
        </alternativeName>
    </domain>
    <domain>
        <recommendedName>
            <fullName evidence="12">D-beta-D-heptose 1-phosphate adenylyltransferase</fullName>
            <ecNumber evidence="12">2.7.7.70</ecNumber>
        </recommendedName>
        <alternativeName>
            <fullName evidence="12">D-glycero-beta-D-manno-heptose 1-phosphate adenylyltransferase</fullName>
        </alternativeName>
    </domain>
</protein>
<dbReference type="Proteomes" id="UP001209854">
    <property type="component" value="Unassembled WGS sequence"/>
</dbReference>
<comment type="function">
    <text evidence="2 12">Catalyzes the ADP transfer from ATP to D-glycero-beta-D-manno-heptose 1-phosphate, yielding ADP-D-glycero-beta-D-manno-heptose.</text>
</comment>
<evidence type="ECO:0000313" key="16">
    <source>
        <dbReference type="Proteomes" id="UP001209854"/>
    </source>
</evidence>
<dbReference type="InterPro" id="IPR002173">
    <property type="entry name" value="Carboh/pur_kinase_PfkB_CS"/>
</dbReference>
<evidence type="ECO:0000256" key="1">
    <source>
        <dbReference type="ARBA" id="ARBA00002319"/>
    </source>
</evidence>
<comment type="catalytic activity">
    <reaction evidence="11 12">
        <text>D-glycero-beta-D-manno-heptose 1-phosphate + ATP + H(+) = ADP-D-glycero-beta-D-manno-heptose + diphosphate</text>
        <dbReference type="Rhea" id="RHEA:27465"/>
        <dbReference type="ChEBI" id="CHEBI:15378"/>
        <dbReference type="ChEBI" id="CHEBI:30616"/>
        <dbReference type="ChEBI" id="CHEBI:33019"/>
        <dbReference type="ChEBI" id="CHEBI:59967"/>
        <dbReference type="ChEBI" id="CHEBI:61593"/>
        <dbReference type="EC" id="2.7.7.70"/>
    </reaction>
</comment>
<dbReference type="RefSeq" id="WP_262564361.1">
    <property type="nucleotide sequence ID" value="NZ_JAPFCC010000001.1"/>
</dbReference>
<evidence type="ECO:0000256" key="5">
    <source>
        <dbReference type="ARBA" id="ARBA00022695"/>
    </source>
</evidence>
<keyword evidence="8 12" id="KW-0067">ATP-binding</keyword>
<gene>
    <name evidence="12 15" type="primary">hldE</name>
    <name evidence="15" type="ORF">NX722_18720</name>
</gene>
<dbReference type="CDD" id="cd01172">
    <property type="entry name" value="RfaE_like"/>
    <property type="match status" value="1"/>
</dbReference>
<dbReference type="EC" id="2.7.1.167" evidence="12"/>
<keyword evidence="6 12" id="KW-0547">Nucleotide-binding</keyword>
<feature type="active site" evidence="12">
    <location>
        <position position="264"/>
    </location>
</feature>
<organism evidence="15 16">
    <name type="scientific">Endozoicomonas gorgoniicola</name>
    <dbReference type="NCBI Taxonomy" id="1234144"/>
    <lineage>
        <taxon>Bacteria</taxon>
        <taxon>Pseudomonadati</taxon>
        <taxon>Pseudomonadota</taxon>
        <taxon>Gammaproteobacteria</taxon>
        <taxon>Oceanospirillales</taxon>
        <taxon>Endozoicomonadaceae</taxon>
        <taxon>Endozoicomonas</taxon>
    </lineage>
</organism>
<evidence type="ECO:0000256" key="8">
    <source>
        <dbReference type="ARBA" id="ARBA00022840"/>
    </source>
</evidence>
<dbReference type="Gene3D" id="3.40.50.620">
    <property type="entry name" value="HUPs"/>
    <property type="match status" value="1"/>
</dbReference>
<dbReference type="Gene3D" id="3.40.1190.20">
    <property type="match status" value="1"/>
</dbReference>
<dbReference type="NCBIfam" id="TIGR02198">
    <property type="entry name" value="rfaE_dom_I"/>
    <property type="match status" value="1"/>
</dbReference>
<dbReference type="GO" id="GO:0016779">
    <property type="term" value="F:nucleotidyltransferase activity"/>
    <property type="evidence" value="ECO:0007669"/>
    <property type="project" value="UniProtKB-KW"/>
</dbReference>
<feature type="domain" description="Carbohydrate kinase PfkB" evidence="13">
    <location>
        <begin position="11"/>
        <end position="306"/>
    </location>
</feature>
<dbReference type="InterPro" id="IPR004821">
    <property type="entry name" value="Cyt_trans-like"/>
</dbReference>
<dbReference type="InterPro" id="IPR011914">
    <property type="entry name" value="RfaE_dom_II"/>
</dbReference>
<evidence type="ECO:0000256" key="4">
    <source>
        <dbReference type="ARBA" id="ARBA00022679"/>
    </source>
</evidence>
<dbReference type="InterPro" id="IPR023030">
    <property type="entry name" value="Bifunc_HldE"/>
</dbReference>
<dbReference type="EC" id="2.7.7.70" evidence="12"/>
<dbReference type="NCBIfam" id="TIGR00125">
    <property type="entry name" value="cyt_tran_rel"/>
    <property type="match status" value="1"/>
</dbReference>
<reference evidence="15 16" key="1">
    <citation type="submission" date="2022-10" db="EMBL/GenBank/DDBJ databases">
        <title>High-quality genome sequences of two octocoral-associated bacteria, Endozoicomonas euniceicola EF212 and Endozoicomonas gorgoniicola PS125.</title>
        <authorList>
            <person name="Chiou Y.-J."/>
            <person name="Chen Y.-H."/>
        </authorList>
    </citation>
    <scope>NUCLEOTIDE SEQUENCE [LARGE SCALE GENOMIC DNA]</scope>
    <source>
        <strain evidence="15 16">PS125</strain>
    </source>
</reference>
<dbReference type="GO" id="GO:0033785">
    <property type="term" value="F:heptose 7-phosphate kinase activity"/>
    <property type="evidence" value="ECO:0007669"/>
    <property type="project" value="UniProtKB-EC"/>
</dbReference>
<dbReference type="PROSITE" id="PS00583">
    <property type="entry name" value="PFKB_KINASES_1"/>
    <property type="match status" value="1"/>
</dbReference>
<feature type="region of interest" description="Cytidylyltransferase" evidence="12">
    <location>
        <begin position="344"/>
        <end position="481"/>
    </location>
</feature>
<dbReference type="SUPFAM" id="SSF53613">
    <property type="entry name" value="Ribokinase-like"/>
    <property type="match status" value="1"/>
</dbReference>
<evidence type="ECO:0000256" key="2">
    <source>
        <dbReference type="ARBA" id="ARBA00003753"/>
    </source>
</evidence>
<keyword evidence="9 12" id="KW-0511">Multifunctional enzyme</keyword>
<comment type="caution">
    <text evidence="15">The sequence shown here is derived from an EMBL/GenBank/DDBJ whole genome shotgun (WGS) entry which is preliminary data.</text>
</comment>
<comment type="similarity">
    <text evidence="12">In the N-terminal section; belongs to the carbohydrate kinase PfkB family.</text>
</comment>
<dbReference type="SUPFAM" id="SSF52374">
    <property type="entry name" value="Nucleotidylyl transferase"/>
    <property type="match status" value="1"/>
</dbReference>
<dbReference type="InterPro" id="IPR011611">
    <property type="entry name" value="PfkB_dom"/>
</dbReference>
<sequence>MKLTLPRFDQARVLVVGDVMLDRYWHGATSRISPEAPVPVVRIGQEEDRPGGAGNVALNIASLGAPAWLIAATGDDEAADALQTRLKAAGVFCDFARIPDARTITKLRVISQHQQLIRLDHEEAFHSLSSDILEEKTAALLDNIDAVVLSDYNKGTLQNHQQLICTARTRNIPVLVDPKGTDFERYRGATVITPNLQEFETVVGHCKDEQELVDKGHKLMQELELEAMLITRSEHGMTLICKDRQEVHLPARAREVFDVTGAGDTVISTLAAALAAGSELPQAAAIANIAAGIVVGKLGTATISMPELRREVNRELGAERGIVTTDQLMIAIEDARAHGEKIVFTNGCFDIIHAGHVGYLEQARKQGDRLVLAINSDDSVKRLKGEGRPINTEDRRMAVLAGLEAVDWVVSFNEDTPENLLRIVKPDVLVKGGDYSIDEVVGADIVYEYGGDVKVLAFLDNCSTTAIVEKIRTDQSVEETA</sequence>
<comment type="catalytic activity">
    <reaction evidence="12">
        <text>D-glycero-beta-D-manno-heptose 7-phosphate + ATP = D-glycero-beta-D-manno-heptose 1,7-bisphosphate + ADP + H(+)</text>
        <dbReference type="Rhea" id="RHEA:27473"/>
        <dbReference type="ChEBI" id="CHEBI:15378"/>
        <dbReference type="ChEBI" id="CHEBI:30616"/>
        <dbReference type="ChEBI" id="CHEBI:60204"/>
        <dbReference type="ChEBI" id="CHEBI:60208"/>
        <dbReference type="ChEBI" id="CHEBI:456216"/>
        <dbReference type="EC" id="2.7.1.167"/>
    </reaction>
</comment>
<dbReference type="Pfam" id="PF00294">
    <property type="entry name" value="PfkB"/>
    <property type="match status" value="1"/>
</dbReference>
<dbReference type="Pfam" id="PF01467">
    <property type="entry name" value="CTP_transf_like"/>
    <property type="match status" value="1"/>
</dbReference>
<dbReference type="NCBIfam" id="TIGR02199">
    <property type="entry name" value="rfaE_dom_II"/>
    <property type="match status" value="1"/>
</dbReference>
<accession>A0ABT3MZ13</accession>
<evidence type="ECO:0000256" key="10">
    <source>
        <dbReference type="ARBA" id="ARBA00023277"/>
    </source>
</evidence>
<dbReference type="EMBL" id="JAPFCC010000001">
    <property type="protein sequence ID" value="MCW7554614.1"/>
    <property type="molecule type" value="Genomic_DNA"/>
</dbReference>
<evidence type="ECO:0000256" key="9">
    <source>
        <dbReference type="ARBA" id="ARBA00023268"/>
    </source>
</evidence>
<evidence type="ECO:0000256" key="11">
    <source>
        <dbReference type="ARBA" id="ARBA00047428"/>
    </source>
</evidence>
<dbReference type="InterPro" id="IPR011913">
    <property type="entry name" value="RfaE_dom_I"/>
</dbReference>